<keyword evidence="2" id="KW-0812">Transmembrane</keyword>
<feature type="domain" description="2EXR" evidence="3">
    <location>
        <begin position="340"/>
        <end position="408"/>
    </location>
</feature>
<feature type="transmembrane region" description="Helical" evidence="2">
    <location>
        <begin position="34"/>
        <end position="52"/>
    </location>
</feature>
<organism evidence="4 5">
    <name type="scientific">Pestalotiopsis fici (strain W106-1 / CGMCC3.15140)</name>
    <dbReference type="NCBI Taxonomy" id="1229662"/>
    <lineage>
        <taxon>Eukaryota</taxon>
        <taxon>Fungi</taxon>
        <taxon>Dikarya</taxon>
        <taxon>Ascomycota</taxon>
        <taxon>Pezizomycotina</taxon>
        <taxon>Sordariomycetes</taxon>
        <taxon>Xylariomycetidae</taxon>
        <taxon>Amphisphaeriales</taxon>
        <taxon>Sporocadaceae</taxon>
        <taxon>Pestalotiopsis</taxon>
    </lineage>
</organism>
<dbReference type="HOGENOM" id="CLU_501615_0_0_1"/>
<accession>W3WTY4</accession>
<protein>
    <recommendedName>
        <fullName evidence="3">2EXR domain-containing protein</fullName>
    </recommendedName>
</protein>
<keyword evidence="2" id="KW-1133">Transmembrane helix</keyword>
<evidence type="ECO:0000256" key="2">
    <source>
        <dbReference type="SAM" id="Phobius"/>
    </source>
</evidence>
<keyword evidence="5" id="KW-1185">Reference proteome</keyword>
<feature type="compositionally biased region" description="Polar residues" evidence="1">
    <location>
        <begin position="236"/>
        <end position="247"/>
    </location>
</feature>
<reference evidence="5" key="1">
    <citation type="journal article" date="2015" name="BMC Genomics">
        <title>Genomic and transcriptomic analysis of the endophytic fungus Pestalotiopsis fici reveals its lifestyle and high potential for synthesis of natural products.</title>
        <authorList>
            <person name="Wang X."/>
            <person name="Zhang X."/>
            <person name="Liu L."/>
            <person name="Xiang M."/>
            <person name="Wang W."/>
            <person name="Sun X."/>
            <person name="Che Y."/>
            <person name="Guo L."/>
            <person name="Liu G."/>
            <person name="Guo L."/>
            <person name="Wang C."/>
            <person name="Yin W.B."/>
            <person name="Stadler M."/>
            <person name="Zhang X."/>
            <person name="Liu X."/>
        </authorList>
    </citation>
    <scope>NUCLEOTIDE SEQUENCE [LARGE SCALE GENOMIC DNA]</scope>
    <source>
        <strain evidence="5">W106-1 / CGMCC3.15140</strain>
    </source>
</reference>
<evidence type="ECO:0000313" key="5">
    <source>
        <dbReference type="Proteomes" id="UP000030651"/>
    </source>
</evidence>
<sequence length="543" mass="60364">MALKLRLARGPPGPLPLHQASAPHRCRTYHSCDCCYRHQTFFLILPTVLLLLQFGSNGLRGLLLAIFLAFVLLLPLQTTSEVERYLVIRQPPLGSSVPLHQGISTENSQTGGHLAIIQAPSQRPPPHVLPGHHLYGRKQLKSERLYLYMKADSAKPSMDELAGRRSVVSADEDGLDVTTLGGKNIVSTPQQRSQVLDVPSGSFTPSYPDPRSGTRGRLASELDFDPRSPSLKRLKTATSSGSVSPLENSRDIHTQAHELSTTMSGMENHDDEIPDSPASDDNSKKRQSRRRAGQIIPRNQGHAVAKVAQNTSRRKRASANAASTRFPRRSPRLAKPLTEFPKYSHLPAEIKLMIWKSAQVPRLVYIRNRAALGFVPKVQTKPPKWLMTDRCSLDVAVKNYVNMFSLHGGFHCVRHQFSSEDKRLVRFLAVQNESPHLPPSTRPCWETLSDTFPNVETLYLLKSPLTGDITEGQALIRAGADDREVALQKRFAEWKKGAGKNKALTTLDFAIATNKEPDTIKAGERYRYVEGRETGLAKDIIVD</sequence>
<dbReference type="GeneID" id="19276131"/>
<gene>
    <name evidence="4" type="ORF">PFICI_11118</name>
</gene>
<evidence type="ECO:0000259" key="3">
    <source>
        <dbReference type="Pfam" id="PF20150"/>
    </source>
</evidence>
<dbReference type="eggNOG" id="ENOG502TGCH">
    <property type="taxonomic scope" value="Eukaryota"/>
</dbReference>
<name>W3WTY4_PESFW</name>
<dbReference type="RefSeq" id="XP_007837890.1">
    <property type="nucleotide sequence ID" value="XM_007839699.1"/>
</dbReference>
<dbReference type="OrthoDB" id="3473305at2759"/>
<dbReference type="InParanoid" id="W3WTY4"/>
<dbReference type="Proteomes" id="UP000030651">
    <property type="component" value="Unassembled WGS sequence"/>
</dbReference>
<dbReference type="InterPro" id="IPR045518">
    <property type="entry name" value="2EXR"/>
</dbReference>
<dbReference type="Pfam" id="PF20150">
    <property type="entry name" value="2EXR"/>
    <property type="match status" value="1"/>
</dbReference>
<dbReference type="EMBL" id="KI912116">
    <property type="protein sequence ID" value="ETS77244.1"/>
    <property type="molecule type" value="Genomic_DNA"/>
</dbReference>
<proteinExistence type="predicted"/>
<dbReference type="AlphaFoldDB" id="W3WTY4"/>
<feature type="region of interest" description="Disordered" evidence="1">
    <location>
        <begin position="190"/>
        <end position="296"/>
    </location>
</feature>
<evidence type="ECO:0000313" key="4">
    <source>
        <dbReference type="EMBL" id="ETS77244.1"/>
    </source>
</evidence>
<evidence type="ECO:0000256" key="1">
    <source>
        <dbReference type="SAM" id="MobiDB-lite"/>
    </source>
</evidence>
<dbReference type="KEGG" id="pfy:PFICI_11118"/>
<keyword evidence="2" id="KW-0472">Membrane</keyword>
<feature type="region of interest" description="Disordered" evidence="1">
    <location>
        <begin position="308"/>
        <end position="328"/>
    </location>
</feature>